<evidence type="ECO:0000313" key="2">
    <source>
        <dbReference type="Proteomes" id="UP000319466"/>
    </source>
</evidence>
<dbReference type="PROSITE" id="PS52050">
    <property type="entry name" value="WYL"/>
    <property type="match status" value="1"/>
</dbReference>
<evidence type="ECO:0008006" key="3">
    <source>
        <dbReference type="Google" id="ProtNLM"/>
    </source>
</evidence>
<accession>A0A513ZZZ7</accession>
<name>A0A513ZZZ7_9CAUD</name>
<evidence type="ECO:0000313" key="1">
    <source>
        <dbReference type="EMBL" id="QDH46599.1"/>
    </source>
</evidence>
<reference evidence="1 2" key="1">
    <citation type="submission" date="2019-04" db="EMBL/GenBank/DDBJ databases">
        <title>Novel bacteriophages capable of disrupting biofilms from clinical strains of Aeromonas hydrophila with intrinsic antibiotic resistance.</title>
        <authorList>
            <person name="Kabwe M."/>
            <person name="Brown T.L."/>
            <person name="Speirs L."/>
            <person name="Ku H."/>
            <person name="Leach M."/>
            <person name="Chan H.T."/>
            <person name="Petrovski S."/>
            <person name="Lock P."/>
            <person name="Tucci J."/>
        </authorList>
    </citation>
    <scope>NUCLEOTIDE SEQUENCE [LARGE SCALE GENOMIC DNA]</scope>
</reference>
<keyword evidence="2" id="KW-1185">Reference proteome</keyword>
<gene>
    <name evidence="1" type="ORF">LAh6_105</name>
</gene>
<sequence length="71" mass="8506">MAYTVLDYTNYKGDRKKRAVIPLKVRFESNNEYHGASWILEAYDVNKRRVRSFDIKQIHNPEVLENIDFTK</sequence>
<organism evidence="1 2">
    <name type="scientific">Aeromonas phage LAh_6</name>
    <dbReference type="NCBI Taxonomy" id="2591030"/>
    <lineage>
        <taxon>Viruses</taxon>
        <taxon>Duplodnaviria</taxon>
        <taxon>Heunggongvirae</taxon>
        <taxon>Uroviricota</taxon>
        <taxon>Caudoviricetes</taxon>
        <taxon>Grimontviridae</taxon>
        <taxon>Lahexavirus</taxon>
        <taxon>Lahexavirus LAh6</taxon>
    </lineage>
</organism>
<proteinExistence type="predicted"/>
<protein>
    <recommendedName>
        <fullName evidence="3">WYL domain-containing protein</fullName>
    </recommendedName>
</protein>
<dbReference type="EMBL" id="MK838112">
    <property type="protein sequence ID" value="QDH46599.1"/>
    <property type="molecule type" value="Genomic_DNA"/>
</dbReference>
<dbReference type="Proteomes" id="UP000319466">
    <property type="component" value="Segment"/>
</dbReference>